<name>A0A7C4LLJ8_9PLAN</name>
<gene>
    <name evidence="2" type="ORF">ENS64_10500</name>
</gene>
<dbReference type="InterPro" id="IPR001173">
    <property type="entry name" value="Glyco_trans_2-like"/>
</dbReference>
<protein>
    <submittedName>
        <fullName evidence="2">Glycosyltransferase</fullName>
    </submittedName>
</protein>
<dbReference type="EMBL" id="DSVQ01000013">
    <property type="protein sequence ID" value="HGT39674.1"/>
    <property type="molecule type" value="Genomic_DNA"/>
</dbReference>
<dbReference type="GO" id="GO:0016740">
    <property type="term" value="F:transferase activity"/>
    <property type="evidence" value="ECO:0007669"/>
    <property type="project" value="UniProtKB-KW"/>
</dbReference>
<proteinExistence type="predicted"/>
<evidence type="ECO:0000259" key="1">
    <source>
        <dbReference type="Pfam" id="PF00535"/>
    </source>
</evidence>
<evidence type="ECO:0000313" key="2">
    <source>
        <dbReference type="EMBL" id="HGT39674.1"/>
    </source>
</evidence>
<dbReference type="InterPro" id="IPR029044">
    <property type="entry name" value="Nucleotide-diphossugar_trans"/>
</dbReference>
<organism evidence="2">
    <name type="scientific">Schlesneria paludicola</name>
    <dbReference type="NCBI Taxonomy" id="360056"/>
    <lineage>
        <taxon>Bacteria</taxon>
        <taxon>Pseudomonadati</taxon>
        <taxon>Planctomycetota</taxon>
        <taxon>Planctomycetia</taxon>
        <taxon>Planctomycetales</taxon>
        <taxon>Planctomycetaceae</taxon>
        <taxon>Schlesneria</taxon>
    </lineage>
</organism>
<dbReference type="SUPFAM" id="SSF53448">
    <property type="entry name" value="Nucleotide-diphospho-sugar transferases"/>
    <property type="match status" value="1"/>
</dbReference>
<feature type="domain" description="Glycosyltransferase 2-like" evidence="1">
    <location>
        <begin position="67"/>
        <end position="147"/>
    </location>
</feature>
<accession>A0A7C4LLJ8</accession>
<reference evidence="2" key="1">
    <citation type="journal article" date="2020" name="mSystems">
        <title>Genome- and Community-Level Interaction Insights into Carbon Utilization and Element Cycling Functions of Hydrothermarchaeota in Hydrothermal Sediment.</title>
        <authorList>
            <person name="Zhou Z."/>
            <person name="Liu Y."/>
            <person name="Xu W."/>
            <person name="Pan J."/>
            <person name="Luo Z.H."/>
            <person name="Li M."/>
        </authorList>
    </citation>
    <scope>NUCLEOTIDE SEQUENCE [LARGE SCALE GENOMIC DNA]</scope>
    <source>
        <strain evidence="2">SpSt-508</strain>
    </source>
</reference>
<comment type="caution">
    <text evidence="2">The sequence shown here is derived from an EMBL/GenBank/DDBJ whole genome shotgun (WGS) entry which is preliminary data.</text>
</comment>
<dbReference type="Pfam" id="PF00535">
    <property type="entry name" value="Glycos_transf_2"/>
    <property type="match status" value="1"/>
</dbReference>
<sequence>MILCDTSQDEQFSRLVRDWISRCDYPDVRHFAFAPGTKGLADLPREQQVVAVNEAMCRIYNRLRETLTTDYVWVLEDDVIPPDDVLARLLGSFDEQTGSVCAPYRSRFDGWYLVWSRERAGNNGVHQLAPPLSDRPQVHDIRGSGFGCLVARAEVLRQHIFRLPPGDTHYDIRFFRELPARWRRVVDWTCECRHLHNAPRPKCKISKRHLIYHVTPFATNDIGLRNVRQLLKRIDLFNGRRVIAVATGPDLVSPHDVRAAFGTHEVEILTRPNSRELRENATFLQLLERVNSTDPTEATFYAHAKGVAKDVLCSGDPLGSRYWRNAMYHELLDGWERIAELLEEYPVVGTHRRYHPEQPTIYPDGQSASDWHFAGTFFWFRNQDVFATDRWRDVWQPTGWGAEAWVGRMFDFDQSACVAYDGLVDHYNPASYDPQIED</sequence>
<keyword evidence="2" id="KW-0808">Transferase</keyword>
<dbReference type="AlphaFoldDB" id="A0A7C4LLJ8"/>